<keyword evidence="3 6" id="KW-0812">Transmembrane</keyword>
<feature type="transmembrane region" description="Helical" evidence="6">
    <location>
        <begin position="86"/>
        <end position="103"/>
    </location>
</feature>
<dbReference type="InterPro" id="IPR004477">
    <property type="entry name" value="ComEC_N"/>
</dbReference>
<feature type="transmembrane region" description="Helical" evidence="6">
    <location>
        <begin position="269"/>
        <end position="292"/>
    </location>
</feature>
<evidence type="ECO:0000259" key="8">
    <source>
        <dbReference type="Pfam" id="PF13567"/>
    </source>
</evidence>
<feature type="transmembrane region" description="Helical" evidence="6">
    <location>
        <begin position="331"/>
        <end position="348"/>
    </location>
</feature>
<keyword evidence="4 6" id="KW-1133">Transmembrane helix</keyword>
<dbReference type="InterPro" id="IPR025405">
    <property type="entry name" value="DUF4131"/>
</dbReference>
<keyword evidence="5 6" id="KW-0472">Membrane</keyword>
<gene>
    <name evidence="9" type="ORF">FHS92_000341</name>
</gene>
<dbReference type="Proteomes" id="UP000552700">
    <property type="component" value="Unassembled WGS sequence"/>
</dbReference>
<dbReference type="Pfam" id="PF03772">
    <property type="entry name" value="Competence"/>
    <property type="match status" value="1"/>
</dbReference>
<feature type="transmembrane region" description="Helical" evidence="6">
    <location>
        <begin position="444"/>
        <end position="463"/>
    </location>
</feature>
<feature type="domain" description="ComEC/Rec2-related protein" evidence="7">
    <location>
        <begin position="248"/>
        <end position="531"/>
    </location>
</feature>
<evidence type="ECO:0000256" key="6">
    <source>
        <dbReference type="SAM" id="Phobius"/>
    </source>
</evidence>
<evidence type="ECO:0000313" key="10">
    <source>
        <dbReference type="Proteomes" id="UP000552700"/>
    </source>
</evidence>
<comment type="caution">
    <text evidence="9">The sequence shown here is derived from an EMBL/GenBank/DDBJ whole genome shotgun (WGS) entry which is preliminary data.</text>
</comment>
<proteinExistence type="predicted"/>
<evidence type="ECO:0000256" key="5">
    <source>
        <dbReference type="ARBA" id="ARBA00023136"/>
    </source>
</evidence>
<dbReference type="PANTHER" id="PTHR30619">
    <property type="entry name" value="DNA INTERNALIZATION/COMPETENCE PROTEIN COMEC/REC2"/>
    <property type="match status" value="1"/>
</dbReference>
<protein>
    <submittedName>
        <fullName evidence="9">Competence protein ComEC</fullName>
    </submittedName>
</protein>
<evidence type="ECO:0000256" key="1">
    <source>
        <dbReference type="ARBA" id="ARBA00004651"/>
    </source>
</evidence>
<dbReference type="GO" id="GO:0005886">
    <property type="term" value="C:plasma membrane"/>
    <property type="evidence" value="ECO:0007669"/>
    <property type="project" value="UniProtKB-SubCell"/>
</dbReference>
<comment type="subcellular location">
    <subcellularLocation>
        <location evidence="1">Cell membrane</location>
        <topology evidence="1">Multi-pass membrane protein</topology>
    </subcellularLocation>
</comment>
<feature type="transmembrane region" description="Helical" evidence="6">
    <location>
        <begin position="60"/>
        <end position="79"/>
    </location>
</feature>
<feature type="transmembrane region" description="Helical" evidence="6">
    <location>
        <begin position="535"/>
        <end position="552"/>
    </location>
</feature>
<evidence type="ECO:0000256" key="4">
    <source>
        <dbReference type="ARBA" id="ARBA00022989"/>
    </source>
</evidence>
<feature type="transmembrane region" description="Helical" evidence="6">
    <location>
        <begin position="304"/>
        <end position="325"/>
    </location>
</feature>
<evidence type="ECO:0000259" key="7">
    <source>
        <dbReference type="Pfam" id="PF03772"/>
    </source>
</evidence>
<name>A0A841IWA4_9SPHN</name>
<feature type="transmembrane region" description="Helical" evidence="6">
    <location>
        <begin position="378"/>
        <end position="397"/>
    </location>
</feature>
<evidence type="ECO:0000256" key="3">
    <source>
        <dbReference type="ARBA" id="ARBA00022692"/>
    </source>
</evidence>
<keyword evidence="10" id="KW-1185">Reference proteome</keyword>
<feature type="transmembrane region" description="Helical" evidence="6">
    <location>
        <begin position="418"/>
        <end position="438"/>
    </location>
</feature>
<evidence type="ECO:0000313" key="9">
    <source>
        <dbReference type="EMBL" id="MBB6122634.1"/>
    </source>
</evidence>
<evidence type="ECO:0000256" key="2">
    <source>
        <dbReference type="ARBA" id="ARBA00022475"/>
    </source>
</evidence>
<feature type="transmembrane region" description="Helical" evidence="6">
    <location>
        <begin position="355"/>
        <end position="372"/>
    </location>
</feature>
<feature type="transmembrane region" description="Helical" evidence="6">
    <location>
        <begin position="36"/>
        <end position="54"/>
    </location>
</feature>
<accession>A0A841IWA4</accession>
<dbReference type="AlphaFoldDB" id="A0A841IWA4"/>
<dbReference type="InterPro" id="IPR052159">
    <property type="entry name" value="Competence_DNA_uptake"/>
</dbReference>
<keyword evidence="2" id="KW-1003">Cell membrane</keyword>
<dbReference type="PANTHER" id="PTHR30619:SF1">
    <property type="entry name" value="RECOMBINATION PROTEIN 2"/>
    <property type="match status" value="1"/>
</dbReference>
<feature type="transmembrane region" description="Helical" evidence="6">
    <location>
        <begin position="475"/>
        <end position="498"/>
    </location>
</feature>
<dbReference type="NCBIfam" id="TIGR00360">
    <property type="entry name" value="ComEC_N-term"/>
    <property type="match status" value="1"/>
</dbReference>
<feature type="domain" description="DUF4131" evidence="8">
    <location>
        <begin position="58"/>
        <end position="208"/>
    </location>
</feature>
<dbReference type="EMBL" id="JACIJP010000001">
    <property type="protein sequence ID" value="MBB6122634.1"/>
    <property type="molecule type" value="Genomic_DNA"/>
</dbReference>
<organism evidence="9 10">
    <name type="scientific">Sphingobium subterraneum</name>
    <dbReference type="NCBI Taxonomy" id="627688"/>
    <lineage>
        <taxon>Bacteria</taxon>
        <taxon>Pseudomonadati</taxon>
        <taxon>Pseudomonadota</taxon>
        <taxon>Alphaproteobacteria</taxon>
        <taxon>Sphingomonadales</taxon>
        <taxon>Sphingomonadaceae</taxon>
        <taxon>Sphingobium</taxon>
    </lineage>
</organism>
<feature type="transmembrane region" description="Helical" evidence="6">
    <location>
        <begin position="510"/>
        <end position="528"/>
    </location>
</feature>
<dbReference type="Pfam" id="PF13567">
    <property type="entry name" value="DUF4131"/>
    <property type="match status" value="1"/>
</dbReference>
<reference evidence="9 10" key="1">
    <citation type="submission" date="2020-08" db="EMBL/GenBank/DDBJ databases">
        <title>Genomic Encyclopedia of Type Strains, Phase IV (KMG-IV): sequencing the most valuable type-strain genomes for metagenomic binning, comparative biology and taxonomic classification.</title>
        <authorList>
            <person name="Goeker M."/>
        </authorList>
    </citation>
    <scope>NUCLEOTIDE SEQUENCE [LARGE SCALE GENOMIC DNA]</scope>
    <source>
        <strain evidence="9 10">DSM 102255</strain>
    </source>
</reference>
<sequence length="724" mass="76605">MGFSLPQIDVAVHRAVDPDLWASGLESWLEEEREQIGLWLPVALGVGVVAWFALPNQWGWIGWIAVCCGAMLLALILPAGGRIQRGLLAGAVLGAAGCLLIWGKAQWAGERPIARAAYVEMTGRVLSRQLVPAQGMERLIIAPEPLRADLPRRMRINVMDKDHVSGLDRGALIHFRSRLMPPAPPAVPGAYDFARKAYFDGIGATGRALPPVAVIESAPEGASSFRHRLSAHIRAQLAGGSGAIAATLATGDTGAIPEADAEAMRRSGLAHLLSISGLHVSAMIGAVILLVYRTLALSRRLALNLPLMAIAAGAGALAGVGYTILTGAEVPTIRSCVAALLVLGGLAIGRDSIGLRLVATGALVVLLFWPEALVGPSFQMSFLAVTVLVALSEARWYRALTGARDEGWARKFLRSVGALFITGLAIECALMPVALYHFHQAGLLGAFANLIAIPLTTAIIMPAEAGGLLLDTIGLGAPLWWIVGHALDAMLALAHWTAAQPGAVLALPSSARWAFGAVMLGLLWILLWRSRARRWGMVPVVLGSLAILWAPAPDLLVTGDGRHMAVHQPDGSMALLRGKAGDYVRDTLGGAAGEGAGDGQDMAALDSIPGGRCGRDLCSLTVERSGRSWHILATRSRDRLPWAQFVAACAQADIVVSDRRLPRGCTPRWLKLDRASLSESGGVAIYLARGEWTSVRQTGDAHPWVMPVRGYSGGRPRMVARAVP</sequence>